<dbReference type="AlphaFoldDB" id="A0A382HHK0"/>
<dbReference type="CDD" id="cd06580">
    <property type="entry name" value="TM_PBP1_transp_TpRbsC_like"/>
    <property type="match status" value="1"/>
</dbReference>
<dbReference type="GO" id="GO:0022857">
    <property type="term" value="F:transmembrane transporter activity"/>
    <property type="evidence" value="ECO:0007669"/>
    <property type="project" value="InterPro"/>
</dbReference>
<comment type="subcellular location">
    <subcellularLocation>
        <location evidence="1">Cell membrane</location>
        <topology evidence="1">Multi-pass membrane protein</topology>
    </subcellularLocation>
</comment>
<protein>
    <recommendedName>
        <fullName evidence="8">ABC transporter permease</fullName>
    </recommendedName>
</protein>
<evidence type="ECO:0000256" key="5">
    <source>
        <dbReference type="ARBA" id="ARBA00023136"/>
    </source>
</evidence>
<evidence type="ECO:0000256" key="2">
    <source>
        <dbReference type="ARBA" id="ARBA00022475"/>
    </source>
</evidence>
<evidence type="ECO:0000313" key="7">
    <source>
        <dbReference type="EMBL" id="SVB86814.1"/>
    </source>
</evidence>
<keyword evidence="3 6" id="KW-0812">Transmembrane</keyword>
<dbReference type="InterPro" id="IPR001851">
    <property type="entry name" value="ABC_transp_permease"/>
</dbReference>
<dbReference type="PANTHER" id="PTHR47089:SF1">
    <property type="entry name" value="GUANOSINE ABC TRANSPORTER PERMEASE PROTEIN NUPP"/>
    <property type="match status" value="1"/>
</dbReference>
<keyword evidence="2" id="KW-1003">Cell membrane</keyword>
<gene>
    <name evidence="7" type="ORF">METZ01_LOCUS239668</name>
</gene>
<dbReference type="EMBL" id="UINC01061342">
    <property type="protein sequence ID" value="SVB86814.1"/>
    <property type="molecule type" value="Genomic_DNA"/>
</dbReference>
<dbReference type="Pfam" id="PF02653">
    <property type="entry name" value="BPD_transp_2"/>
    <property type="match status" value="1"/>
</dbReference>
<name>A0A382HHK0_9ZZZZ</name>
<sequence>MLRVLLIPFLALVTALALGALVMLLFGDDPILAYQGLTQGAFGSGRAWSTTIRKMIPFILTGLSVAVAFKAGLFNIGASGQFVMGSVFSVSIGIHFEGLPMIIHLPLAILFGMFGGMIWGAIPGLLKVTTGAHEVIVTIMLNYVAALFGGWTVYAGGTQGQTPGPLWDRTARAISETPDVLSSAQIPWIFGPPYRVHCGVFLALLAVGIIWWLIYKTTIGFEIRTVGQNAKAARYAGIRVERTVVLTMALAGGLAGLAGAIETLGLNHKFAPEFGGQVGFDGIIVALLGQTHPIGVVFASFLFGALDAGAAKMQFESGVAADIIQVIQALVLAFVAAPLIIKAIFRLRSKGEEDHASSLNTNWGGS</sequence>
<evidence type="ECO:0000256" key="1">
    <source>
        <dbReference type="ARBA" id="ARBA00004651"/>
    </source>
</evidence>
<dbReference type="GO" id="GO:0005886">
    <property type="term" value="C:plasma membrane"/>
    <property type="evidence" value="ECO:0007669"/>
    <property type="project" value="UniProtKB-SubCell"/>
</dbReference>
<evidence type="ECO:0008006" key="8">
    <source>
        <dbReference type="Google" id="ProtNLM"/>
    </source>
</evidence>
<dbReference type="PANTHER" id="PTHR47089">
    <property type="entry name" value="ABC TRANSPORTER, PERMEASE PROTEIN"/>
    <property type="match status" value="1"/>
</dbReference>
<evidence type="ECO:0000256" key="6">
    <source>
        <dbReference type="SAM" id="Phobius"/>
    </source>
</evidence>
<proteinExistence type="predicted"/>
<feature type="transmembrane region" description="Helical" evidence="6">
    <location>
        <begin position="102"/>
        <end position="122"/>
    </location>
</feature>
<accession>A0A382HHK0</accession>
<feature type="transmembrane region" description="Helical" evidence="6">
    <location>
        <begin position="243"/>
        <end position="261"/>
    </location>
</feature>
<evidence type="ECO:0000256" key="4">
    <source>
        <dbReference type="ARBA" id="ARBA00022989"/>
    </source>
</evidence>
<evidence type="ECO:0000256" key="3">
    <source>
        <dbReference type="ARBA" id="ARBA00022692"/>
    </source>
</evidence>
<organism evidence="7">
    <name type="scientific">marine metagenome</name>
    <dbReference type="NCBI Taxonomy" id="408172"/>
    <lineage>
        <taxon>unclassified sequences</taxon>
        <taxon>metagenomes</taxon>
        <taxon>ecological metagenomes</taxon>
    </lineage>
</organism>
<feature type="transmembrane region" description="Helical" evidence="6">
    <location>
        <begin position="134"/>
        <end position="154"/>
    </location>
</feature>
<reference evidence="7" key="1">
    <citation type="submission" date="2018-05" db="EMBL/GenBank/DDBJ databases">
        <authorList>
            <person name="Lanie J.A."/>
            <person name="Ng W.-L."/>
            <person name="Kazmierczak K.M."/>
            <person name="Andrzejewski T.M."/>
            <person name="Davidsen T.M."/>
            <person name="Wayne K.J."/>
            <person name="Tettelin H."/>
            <person name="Glass J.I."/>
            <person name="Rusch D."/>
            <person name="Podicherti R."/>
            <person name="Tsui H.-C.T."/>
            <person name="Winkler M.E."/>
        </authorList>
    </citation>
    <scope>NUCLEOTIDE SEQUENCE</scope>
</reference>
<feature type="transmembrane region" description="Helical" evidence="6">
    <location>
        <begin position="51"/>
        <end position="69"/>
    </location>
</feature>
<feature type="transmembrane region" description="Helical" evidence="6">
    <location>
        <begin position="323"/>
        <end position="345"/>
    </location>
</feature>
<feature type="transmembrane region" description="Helical" evidence="6">
    <location>
        <begin position="194"/>
        <end position="214"/>
    </location>
</feature>
<keyword evidence="5 6" id="KW-0472">Membrane</keyword>
<keyword evidence="4 6" id="KW-1133">Transmembrane helix</keyword>